<dbReference type="SUPFAM" id="SSF56672">
    <property type="entry name" value="DNA/RNA polymerases"/>
    <property type="match status" value="1"/>
</dbReference>
<dbReference type="GeneTree" id="ENSGT01150000286916"/>
<dbReference type="Proteomes" id="UP000694559">
    <property type="component" value="Unplaced"/>
</dbReference>
<evidence type="ECO:0000313" key="3">
    <source>
        <dbReference type="Proteomes" id="UP000694559"/>
    </source>
</evidence>
<reference evidence="2" key="1">
    <citation type="submission" date="2025-08" db="UniProtKB">
        <authorList>
            <consortium name="Ensembl"/>
        </authorList>
    </citation>
    <scope>IDENTIFICATION</scope>
</reference>
<evidence type="ECO:0000259" key="1">
    <source>
        <dbReference type="PROSITE" id="PS50878"/>
    </source>
</evidence>
<keyword evidence="3" id="KW-1185">Reference proteome</keyword>
<reference evidence="2" key="2">
    <citation type="submission" date="2025-09" db="UniProtKB">
        <authorList>
            <consortium name="Ensembl"/>
        </authorList>
    </citation>
    <scope>IDENTIFICATION</scope>
</reference>
<evidence type="ECO:0000313" key="2">
    <source>
        <dbReference type="Ensembl" id="ENSNNAP00000021676.1"/>
    </source>
</evidence>
<sequence length="754" mass="89824">MVDIYNEALENAKIPKTWTEACITLIHKEQTDPQKIQNYRPISLLNVDYKIMATIMAERLKRILSRIIHTDQNGFLPHRQIKTNTRIMIDILEYYETHTTRPVTLMFVDAQKAFDNLNWNFLIKQLTGMKCGENFLGFIKQIYNIQTAKVLINGEATGDITINKGVRQGCLLAPLLYILAEEILLTQIRQNQEIKGLKIKKEEYKLQAFADDMVFILEEPIQTGPRLLQEIEEYGRVAGLKVNKDKTKILTKNCTKHLKEELSNTLGIQTVNKVKYLGILLTPRCSAIRKENYDKLISQITKDLENWSKLQLSLLGHISTIKMNILPKLLFLFQTAPVRLEKFFFIDLNKHIHKFIWQKKKPRIKLKILQDAGKKGGFGLPDFELYYEAAIANWLRDWAKLEKRRILILEGFDLQLGWHAFMWDEKYKNHAYFRRHYVRNVLISVWEKMKKNFYLKVPLWISTLEAVTHPNVMDYDNIIRYKDLLLETGELKNKNQIIIQGKEISWWPFLQIQTQYKKDLQQFGFSTNIQEFDKIWLGEEKKSISRIYRFFLNHKLKGETMMATMIKWTKNMAHNIEIDEWEHNWQMNYKLTLSTAYKENLYKMIYRWHLSPARLAKISPNLSPKCWKCNHPQGTYFHMWWTCSFAKKYWRKVKSWIFGMTKQNLNFDPEVFLLGMINLKMEKKYYYLILHIITVARLAYAQNWKSRILLPDDILIKKIHDCAEMDSLTKKIKNKQDSEYCEVWDIWDKWIKEK</sequence>
<dbReference type="Pfam" id="PF00078">
    <property type="entry name" value="RVT_1"/>
    <property type="match status" value="1"/>
</dbReference>
<name>A0A8C7E3S4_NAJNA</name>
<dbReference type="InterPro" id="IPR043502">
    <property type="entry name" value="DNA/RNA_pol_sf"/>
</dbReference>
<dbReference type="CDD" id="cd01650">
    <property type="entry name" value="RT_nLTR_like"/>
    <property type="match status" value="1"/>
</dbReference>
<accession>A0A8C7E3S4</accession>
<organism evidence="2 3">
    <name type="scientific">Naja naja</name>
    <name type="common">Indian cobra</name>
    <dbReference type="NCBI Taxonomy" id="35670"/>
    <lineage>
        <taxon>Eukaryota</taxon>
        <taxon>Metazoa</taxon>
        <taxon>Chordata</taxon>
        <taxon>Craniata</taxon>
        <taxon>Vertebrata</taxon>
        <taxon>Euteleostomi</taxon>
        <taxon>Lepidosauria</taxon>
        <taxon>Squamata</taxon>
        <taxon>Bifurcata</taxon>
        <taxon>Unidentata</taxon>
        <taxon>Episquamata</taxon>
        <taxon>Toxicofera</taxon>
        <taxon>Serpentes</taxon>
        <taxon>Colubroidea</taxon>
        <taxon>Elapidae</taxon>
        <taxon>Elapinae</taxon>
        <taxon>Naja</taxon>
    </lineage>
</organism>
<dbReference type="InterPro" id="IPR000477">
    <property type="entry name" value="RT_dom"/>
</dbReference>
<dbReference type="PROSITE" id="PS50878">
    <property type="entry name" value="RT_POL"/>
    <property type="match status" value="1"/>
</dbReference>
<feature type="domain" description="Reverse transcriptase" evidence="1">
    <location>
        <begin position="7"/>
        <end position="281"/>
    </location>
</feature>
<protein>
    <recommendedName>
        <fullName evidence="1">Reverse transcriptase domain-containing protein</fullName>
    </recommendedName>
</protein>
<dbReference type="OMA" id="ENANHTH"/>
<dbReference type="OrthoDB" id="9909359at2759"/>
<dbReference type="PANTHER" id="PTHR31635:SF196">
    <property type="entry name" value="REVERSE TRANSCRIPTASE DOMAIN-CONTAINING PROTEIN-RELATED"/>
    <property type="match status" value="1"/>
</dbReference>
<dbReference type="Ensembl" id="ENSNNAT00000022726.1">
    <property type="protein sequence ID" value="ENSNNAP00000021676.1"/>
    <property type="gene ID" value="ENSNNAG00000014345.1"/>
</dbReference>
<dbReference type="AlphaFoldDB" id="A0A8C7E3S4"/>
<proteinExistence type="predicted"/>
<dbReference type="PANTHER" id="PTHR31635">
    <property type="entry name" value="REVERSE TRANSCRIPTASE DOMAIN-CONTAINING PROTEIN-RELATED"/>
    <property type="match status" value="1"/>
</dbReference>